<keyword evidence="1" id="KW-0812">Transmembrane</keyword>
<dbReference type="OrthoDB" id="935388at2759"/>
<name>A0A834SDS0_9FABA</name>
<protein>
    <submittedName>
        <fullName evidence="2">Nuclear pore complex protein GP210</fullName>
    </submittedName>
</protein>
<proteinExistence type="predicted"/>
<dbReference type="PANTHER" id="PTHR23019">
    <property type="entry name" value="NUCLEAR PORE MEMBRANE GLYCOPROTEIN GP210-RELATED"/>
    <property type="match status" value="1"/>
</dbReference>
<sequence>MSTSIDEVEQWVEVWDEKKYLKVALGNPFYEAYDAVPFYAETNYPDVVCINTSNDVKGKIHLKAIRHGKALMRISISTAPQKSYFMMVRVGAHIHPQNPVLHIGGSLNFTIEGLDDKFSGQWFTTNGSVISLDMLSGMAEALGEGSAQGLRVEMDISYKPVETASYMSIMNVIGWTIMVGISMLFMYKICVLMLKEMRSWQSTVPVISSNAAPSTPI</sequence>
<organism evidence="2 3">
    <name type="scientific">Senna tora</name>
    <dbReference type="NCBI Taxonomy" id="362788"/>
    <lineage>
        <taxon>Eukaryota</taxon>
        <taxon>Viridiplantae</taxon>
        <taxon>Streptophyta</taxon>
        <taxon>Embryophyta</taxon>
        <taxon>Tracheophyta</taxon>
        <taxon>Spermatophyta</taxon>
        <taxon>Magnoliopsida</taxon>
        <taxon>eudicotyledons</taxon>
        <taxon>Gunneridae</taxon>
        <taxon>Pentapetalae</taxon>
        <taxon>rosids</taxon>
        <taxon>fabids</taxon>
        <taxon>Fabales</taxon>
        <taxon>Fabaceae</taxon>
        <taxon>Caesalpinioideae</taxon>
        <taxon>Cassia clade</taxon>
        <taxon>Senna</taxon>
    </lineage>
</organism>
<keyword evidence="1" id="KW-0472">Membrane</keyword>
<gene>
    <name evidence="2" type="ORF">G2W53_040648</name>
</gene>
<comment type="caution">
    <text evidence="2">The sequence shown here is derived from an EMBL/GenBank/DDBJ whole genome shotgun (WGS) entry which is preliminary data.</text>
</comment>
<reference evidence="2" key="1">
    <citation type="submission" date="2020-09" db="EMBL/GenBank/DDBJ databases">
        <title>Genome-Enabled Discovery of Anthraquinone Biosynthesis in Senna tora.</title>
        <authorList>
            <person name="Kang S.-H."/>
            <person name="Pandey R.P."/>
            <person name="Lee C.-M."/>
            <person name="Sim J.-S."/>
            <person name="Jeong J.-T."/>
            <person name="Choi B.-S."/>
            <person name="Jung M."/>
            <person name="Ginzburg D."/>
            <person name="Zhao K."/>
            <person name="Won S.Y."/>
            <person name="Oh T.-J."/>
            <person name="Yu Y."/>
            <person name="Kim N.-H."/>
            <person name="Lee O.R."/>
            <person name="Lee T.-H."/>
            <person name="Bashyal P."/>
            <person name="Kim T.-S."/>
            <person name="Lee W.-H."/>
            <person name="Kawkins C."/>
            <person name="Kim C.-K."/>
            <person name="Kim J.S."/>
            <person name="Ahn B.O."/>
            <person name="Rhee S.Y."/>
            <person name="Sohng J.K."/>
        </authorList>
    </citation>
    <scope>NUCLEOTIDE SEQUENCE</scope>
    <source>
        <tissue evidence="2">Leaf</tissue>
    </source>
</reference>
<dbReference type="AlphaFoldDB" id="A0A834SDS0"/>
<accession>A0A834SDS0</accession>
<evidence type="ECO:0000256" key="1">
    <source>
        <dbReference type="SAM" id="Phobius"/>
    </source>
</evidence>
<dbReference type="PANTHER" id="PTHR23019:SF0">
    <property type="entry name" value="NUCLEAR PORE MEMBRANE GLYCOPROTEIN 210"/>
    <property type="match status" value="1"/>
</dbReference>
<evidence type="ECO:0000313" key="3">
    <source>
        <dbReference type="Proteomes" id="UP000634136"/>
    </source>
</evidence>
<feature type="transmembrane region" description="Helical" evidence="1">
    <location>
        <begin position="172"/>
        <end position="194"/>
    </location>
</feature>
<dbReference type="InterPro" id="IPR045197">
    <property type="entry name" value="NUP210-like"/>
</dbReference>
<evidence type="ECO:0000313" key="2">
    <source>
        <dbReference type="EMBL" id="KAF7801537.1"/>
    </source>
</evidence>
<dbReference type="Proteomes" id="UP000634136">
    <property type="component" value="Unassembled WGS sequence"/>
</dbReference>
<dbReference type="EMBL" id="JAAIUW010000013">
    <property type="protein sequence ID" value="KAF7801537.1"/>
    <property type="molecule type" value="Genomic_DNA"/>
</dbReference>
<keyword evidence="1" id="KW-1133">Transmembrane helix</keyword>
<keyword evidence="3" id="KW-1185">Reference proteome</keyword>